<protein>
    <submittedName>
        <fullName evidence="9">Ankyrin repeat and SOCS box protein 9 isoform A</fullName>
    </submittedName>
</protein>
<dbReference type="STRING" id="8496.A0A151N0I2"/>
<dbReference type="OrthoDB" id="3246549at2759"/>
<dbReference type="PROSITE" id="PS50088">
    <property type="entry name" value="ANK_REPEAT"/>
    <property type="match status" value="4"/>
</dbReference>
<dbReference type="GeneID" id="102569918"/>
<evidence type="ECO:0000256" key="2">
    <source>
        <dbReference type="ARBA" id="ARBA00005949"/>
    </source>
</evidence>
<dbReference type="PANTHER" id="PTHR24136:SF17">
    <property type="entry name" value="ANKYRIN REPEAT AND SOCS BOX PROTEIN 9"/>
    <property type="match status" value="1"/>
</dbReference>
<evidence type="ECO:0000259" key="8">
    <source>
        <dbReference type="PROSITE" id="PS50225"/>
    </source>
</evidence>
<name>A0A151N0I2_ALLMI</name>
<dbReference type="GO" id="GO:0045732">
    <property type="term" value="P:positive regulation of protein catabolic process"/>
    <property type="evidence" value="ECO:0007669"/>
    <property type="project" value="TreeGrafter"/>
</dbReference>
<gene>
    <name evidence="9" type="primary">ASB9-1</name>
    <name evidence="9" type="ORF">Y1Q_0022462</name>
</gene>
<dbReference type="Pfam" id="PF07525">
    <property type="entry name" value="SOCS_box"/>
    <property type="match status" value="1"/>
</dbReference>
<feature type="repeat" description="ANK" evidence="6">
    <location>
        <begin position="198"/>
        <end position="230"/>
    </location>
</feature>
<dbReference type="PROSITE" id="PS50297">
    <property type="entry name" value="ANK_REP_REGION"/>
    <property type="match status" value="3"/>
</dbReference>
<feature type="repeat" description="ANK" evidence="6">
    <location>
        <begin position="68"/>
        <end position="100"/>
    </location>
</feature>
<keyword evidence="4" id="KW-0833">Ubl conjugation pathway</keyword>
<dbReference type="Proteomes" id="UP000050525">
    <property type="component" value="Unassembled WGS sequence"/>
</dbReference>
<dbReference type="AlphaFoldDB" id="A0A151N0I2"/>
<dbReference type="Pfam" id="PF12796">
    <property type="entry name" value="Ank_2"/>
    <property type="match status" value="2"/>
</dbReference>
<dbReference type="PROSITE" id="PS50225">
    <property type="entry name" value="SOCS"/>
    <property type="match status" value="1"/>
</dbReference>
<dbReference type="UniPathway" id="UPA00143"/>
<dbReference type="SMART" id="SM00969">
    <property type="entry name" value="SOCS_box"/>
    <property type="match status" value="1"/>
</dbReference>
<dbReference type="PhylomeDB" id="A0A151N0I2"/>
<keyword evidence="10" id="KW-1185">Reference proteome</keyword>
<keyword evidence="5 6" id="KW-0040">ANK repeat</keyword>
<dbReference type="KEGG" id="amj:102569918"/>
<dbReference type="GO" id="GO:0035556">
    <property type="term" value="P:intracellular signal transduction"/>
    <property type="evidence" value="ECO:0007669"/>
    <property type="project" value="InterPro"/>
</dbReference>
<evidence type="ECO:0000313" key="9">
    <source>
        <dbReference type="EMBL" id="KYO30248.1"/>
    </source>
</evidence>
<dbReference type="InterPro" id="IPR036770">
    <property type="entry name" value="Ankyrin_rpt-contain_sf"/>
</dbReference>
<dbReference type="FunFam" id="1.25.40.20:FF:000016">
    <property type="entry name" value="Ankyrin repeat and SOCS box containing 5"/>
    <property type="match status" value="1"/>
</dbReference>
<dbReference type="Pfam" id="PF13857">
    <property type="entry name" value="Ank_5"/>
    <property type="match status" value="1"/>
</dbReference>
<evidence type="ECO:0000256" key="6">
    <source>
        <dbReference type="PROSITE-ProRule" id="PRU00023"/>
    </source>
</evidence>
<comment type="similarity">
    <text evidence="2">Belongs to the ankyrin SOCS box (ASB) family.</text>
</comment>
<evidence type="ECO:0000256" key="5">
    <source>
        <dbReference type="ARBA" id="ARBA00023043"/>
    </source>
</evidence>
<reference evidence="9 10" key="1">
    <citation type="journal article" date="2012" name="Genome Biol.">
        <title>Sequencing three crocodilian genomes to illuminate the evolution of archosaurs and amniotes.</title>
        <authorList>
            <person name="St John J.A."/>
            <person name="Braun E.L."/>
            <person name="Isberg S.R."/>
            <person name="Miles L.G."/>
            <person name="Chong A.Y."/>
            <person name="Gongora J."/>
            <person name="Dalzell P."/>
            <person name="Moran C."/>
            <person name="Bed'hom B."/>
            <person name="Abzhanov A."/>
            <person name="Burgess S.C."/>
            <person name="Cooksey A.M."/>
            <person name="Castoe T.A."/>
            <person name="Crawford N.G."/>
            <person name="Densmore L.D."/>
            <person name="Drew J.C."/>
            <person name="Edwards S.V."/>
            <person name="Faircloth B.C."/>
            <person name="Fujita M.K."/>
            <person name="Greenwold M.J."/>
            <person name="Hoffmann F.G."/>
            <person name="Howard J.M."/>
            <person name="Iguchi T."/>
            <person name="Janes D.E."/>
            <person name="Khan S.Y."/>
            <person name="Kohno S."/>
            <person name="de Koning A.J."/>
            <person name="Lance S.L."/>
            <person name="McCarthy F.M."/>
            <person name="McCormack J.E."/>
            <person name="Merchant M.E."/>
            <person name="Peterson D.G."/>
            <person name="Pollock D.D."/>
            <person name="Pourmand N."/>
            <person name="Raney B.J."/>
            <person name="Roessler K.A."/>
            <person name="Sanford J.R."/>
            <person name="Sawyer R.H."/>
            <person name="Schmidt C.J."/>
            <person name="Triplett E.W."/>
            <person name="Tuberville T.D."/>
            <person name="Venegas-Anaya M."/>
            <person name="Howard J.T."/>
            <person name="Jarvis E.D."/>
            <person name="Guillette L.J.Jr."/>
            <person name="Glenn T.C."/>
            <person name="Green R.E."/>
            <person name="Ray D.A."/>
        </authorList>
    </citation>
    <scope>NUCLEOTIDE SEQUENCE [LARGE SCALE GENOMIC DNA]</scope>
    <source>
        <strain evidence="9">KSC_2009_1</strain>
    </source>
</reference>
<comment type="caution">
    <text evidence="9">The sequence shown here is derived from an EMBL/GenBank/DDBJ whole genome shotgun (WGS) entry which is preliminary data.</text>
</comment>
<organism evidence="9 10">
    <name type="scientific">Alligator mississippiensis</name>
    <name type="common">American alligator</name>
    <dbReference type="NCBI Taxonomy" id="8496"/>
    <lineage>
        <taxon>Eukaryota</taxon>
        <taxon>Metazoa</taxon>
        <taxon>Chordata</taxon>
        <taxon>Craniata</taxon>
        <taxon>Vertebrata</taxon>
        <taxon>Euteleostomi</taxon>
        <taxon>Archelosauria</taxon>
        <taxon>Archosauria</taxon>
        <taxon>Crocodylia</taxon>
        <taxon>Alligatoridae</taxon>
        <taxon>Alligatorinae</taxon>
        <taxon>Alligator</taxon>
    </lineage>
</organism>
<dbReference type="PANTHER" id="PTHR24136">
    <property type="entry name" value="SOWAH (DROSOPHILA) HOMOLOG"/>
    <property type="match status" value="1"/>
</dbReference>
<evidence type="ECO:0000256" key="7">
    <source>
        <dbReference type="SAM" id="MobiDB-lite"/>
    </source>
</evidence>
<dbReference type="InterPro" id="IPR002110">
    <property type="entry name" value="Ankyrin_rpt"/>
</dbReference>
<keyword evidence="3" id="KW-0677">Repeat</keyword>
<evidence type="ECO:0000256" key="1">
    <source>
        <dbReference type="ARBA" id="ARBA00004906"/>
    </source>
</evidence>
<accession>A0A151N0I2</accession>
<evidence type="ECO:0000256" key="4">
    <source>
        <dbReference type="ARBA" id="ARBA00022786"/>
    </source>
</evidence>
<dbReference type="SUPFAM" id="SSF48403">
    <property type="entry name" value="Ankyrin repeat"/>
    <property type="match status" value="1"/>
</dbReference>
<evidence type="ECO:0000313" key="10">
    <source>
        <dbReference type="Proteomes" id="UP000050525"/>
    </source>
</evidence>
<dbReference type="EMBL" id="AKHW03004278">
    <property type="protein sequence ID" value="KYO30248.1"/>
    <property type="molecule type" value="Genomic_DNA"/>
</dbReference>
<dbReference type="FunFam" id="1.10.750.20:FF:000001">
    <property type="entry name" value="Ankyrin repeat and SOCS box containing 1"/>
    <property type="match status" value="1"/>
</dbReference>
<feature type="region of interest" description="Disordered" evidence="7">
    <location>
        <begin position="1"/>
        <end position="23"/>
    </location>
</feature>
<proteinExistence type="inferred from homology"/>
<dbReference type="eggNOG" id="KOG0504">
    <property type="taxonomic scope" value="Eukaryota"/>
</dbReference>
<dbReference type="SMART" id="SM00248">
    <property type="entry name" value="ANK"/>
    <property type="match status" value="6"/>
</dbReference>
<dbReference type="InterPro" id="IPR001496">
    <property type="entry name" value="SOCS_box"/>
</dbReference>
<feature type="repeat" description="ANK" evidence="6">
    <location>
        <begin position="35"/>
        <end position="67"/>
    </location>
</feature>
<dbReference type="SUPFAM" id="SSF158235">
    <property type="entry name" value="SOCS box-like"/>
    <property type="match status" value="1"/>
</dbReference>
<feature type="domain" description="SOCS box" evidence="8">
    <location>
        <begin position="245"/>
        <end position="294"/>
    </location>
</feature>
<dbReference type="InterPro" id="IPR036036">
    <property type="entry name" value="SOCS_box-like_dom_sf"/>
</dbReference>
<dbReference type="Gene3D" id="1.25.40.20">
    <property type="entry name" value="Ankyrin repeat-containing domain"/>
    <property type="match status" value="1"/>
</dbReference>
<dbReference type="CTD" id="140462"/>
<dbReference type="Gene3D" id="1.10.750.20">
    <property type="entry name" value="SOCS box"/>
    <property type="match status" value="1"/>
</dbReference>
<comment type="pathway">
    <text evidence="1">Protein modification; protein ubiquitination.</text>
</comment>
<dbReference type="GO" id="GO:0016567">
    <property type="term" value="P:protein ubiquitination"/>
    <property type="evidence" value="ECO:0007669"/>
    <property type="project" value="UniProtKB-UniPathway"/>
</dbReference>
<dbReference type="InterPro" id="IPR051573">
    <property type="entry name" value="Ankyrin-SOCS_box_domain"/>
</dbReference>
<feature type="repeat" description="ANK" evidence="6">
    <location>
        <begin position="133"/>
        <end position="165"/>
    </location>
</feature>
<sequence length="294" mass="31280">MDNERVHGNASKSLGAEGQPHASSLSNPLMSDFVSEWSPLHDASIHGRLLALKKLINQGSSVNLITADRASPLHEACLGGHAACASVLLKHGAQVNGVTVDWHTPLFNACISGSVACLDLLLKHGASPHAACDVASPIHEAAKRGHADCIESLASRGVNIDHNIDHLGTPLYIACENQQVNCAKKLLESGASANHGKGTDSPLHAAARNASAELVNLLIDFGADVRARNAEGKKPVELVPPNSPLTQVFVQKEGPLSLMQLCRLCIRSCFGYKQHHKITGLLLPDELKHFLLHV</sequence>
<evidence type="ECO:0000256" key="3">
    <source>
        <dbReference type="ARBA" id="ARBA00022737"/>
    </source>
</evidence>